<dbReference type="AlphaFoldDB" id="A0A498QMZ8"/>
<evidence type="ECO:0000256" key="2">
    <source>
        <dbReference type="PIRSR" id="PIRSR640198-2"/>
    </source>
</evidence>
<reference evidence="4 5" key="1">
    <citation type="submission" date="2018-09" db="EMBL/GenBank/DDBJ databases">
        <authorList>
            <person name="Tagini F."/>
        </authorList>
    </citation>
    <scope>NUCLEOTIDE SEQUENCE [LARGE SCALE GENOMIC DNA]</scope>
    <source>
        <strain evidence="4 5">MK142</strain>
    </source>
</reference>
<keyword evidence="2" id="KW-0067">ATP-binding</keyword>
<dbReference type="OrthoDB" id="9813719at2"/>
<dbReference type="PROSITE" id="PS51459">
    <property type="entry name" value="FIDO"/>
    <property type="match status" value="1"/>
</dbReference>
<dbReference type="Pfam" id="PF02661">
    <property type="entry name" value="Fic"/>
    <property type="match status" value="1"/>
</dbReference>
<dbReference type="InterPro" id="IPR036597">
    <property type="entry name" value="Fido-like_dom_sf"/>
</dbReference>
<organism evidence="4 5">
    <name type="scientific">Mycobacterium pseudokansasii</name>
    <dbReference type="NCBI Taxonomy" id="2341080"/>
    <lineage>
        <taxon>Bacteria</taxon>
        <taxon>Bacillati</taxon>
        <taxon>Actinomycetota</taxon>
        <taxon>Actinomycetes</taxon>
        <taxon>Mycobacteriales</taxon>
        <taxon>Mycobacteriaceae</taxon>
        <taxon>Mycobacterium</taxon>
    </lineage>
</organism>
<keyword evidence="2" id="KW-0547">Nucleotide-binding</keyword>
<name>A0A498QMZ8_9MYCO</name>
<feature type="binding site" evidence="2">
    <location>
        <begin position="146"/>
        <end position="153"/>
    </location>
    <ligand>
        <name>ATP</name>
        <dbReference type="ChEBI" id="CHEBI:30616"/>
    </ligand>
</feature>
<evidence type="ECO:0000259" key="3">
    <source>
        <dbReference type="PROSITE" id="PS51459"/>
    </source>
</evidence>
<dbReference type="InterPro" id="IPR040198">
    <property type="entry name" value="Fido_containing"/>
</dbReference>
<evidence type="ECO:0000313" key="4">
    <source>
        <dbReference type="EMBL" id="VBA48522.1"/>
    </source>
</evidence>
<gene>
    <name evidence="4" type="ORF">LAUMK142_01410</name>
</gene>
<dbReference type="SUPFAM" id="SSF140931">
    <property type="entry name" value="Fic-like"/>
    <property type="match status" value="1"/>
</dbReference>
<dbReference type="Gene3D" id="1.10.3290.10">
    <property type="entry name" value="Fido-like domain"/>
    <property type="match status" value="1"/>
</dbReference>
<keyword evidence="5" id="KW-1185">Reference proteome</keyword>
<feature type="active site" evidence="1">
    <location>
        <position position="142"/>
    </location>
</feature>
<protein>
    <recommendedName>
        <fullName evidence="3">Fido domain-containing protein</fullName>
    </recommendedName>
</protein>
<dbReference type="InterPro" id="IPR003812">
    <property type="entry name" value="Fido"/>
</dbReference>
<dbReference type="PANTHER" id="PTHR13504:SF38">
    <property type="entry name" value="FIDO DOMAIN-CONTAINING PROTEIN"/>
    <property type="match status" value="1"/>
</dbReference>
<sequence>MPLTPGYGDTPLPDDELEALLPHIAELVEEPVSKAAVYDLEQGVQEQVTEELLTVVLDGNLGLDDLLNDFFLRDLRARLYGDIWAWAGVWCRHELNIGVAPEQVAVELRNSLDTIRYRREHTTDWTARELGIAVHAEAVGVHPFTDGNGRTTRLLADLVFTAAQDFDPLQQYDWNVDKGRYIALLREYDRHRSVGELANFTPIRSVDA</sequence>
<dbReference type="EMBL" id="UPHU01000001">
    <property type="protein sequence ID" value="VBA48522.1"/>
    <property type="molecule type" value="Genomic_DNA"/>
</dbReference>
<dbReference type="Proteomes" id="UP000268285">
    <property type="component" value="Unassembled WGS sequence"/>
</dbReference>
<proteinExistence type="predicted"/>
<feature type="domain" description="Fido" evidence="3">
    <location>
        <begin position="67"/>
        <end position="203"/>
    </location>
</feature>
<dbReference type="GO" id="GO:0005524">
    <property type="term" value="F:ATP binding"/>
    <property type="evidence" value="ECO:0007669"/>
    <property type="project" value="UniProtKB-KW"/>
</dbReference>
<dbReference type="PANTHER" id="PTHR13504">
    <property type="entry name" value="FIDO DOMAIN-CONTAINING PROTEIN DDB_G0283145"/>
    <property type="match status" value="1"/>
</dbReference>
<accession>A0A498QMZ8</accession>
<dbReference type="RefSeq" id="WP_099188121.1">
    <property type="nucleotide sequence ID" value="NZ_JAIENV010000067.1"/>
</dbReference>
<evidence type="ECO:0000313" key="5">
    <source>
        <dbReference type="Proteomes" id="UP000268285"/>
    </source>
</evidence>
<evidence type="ECO:0000256" key="1">
    <source>
        <dbReference type="PIRSR" id="PIRSR640198-1"/>
    </source>
</evidence>